<reference evidence="3 4" key="1">
    <citation type="submission" date="2019-05" db="EMBL/GenBank/DDBJ databases">
        <title>Another draft genome of Portunus trituberculatus and its Hox gene families provides insights of decapod evolution.</title>
        <authorList>
            <person name="Jeong J.-H."/>
            <person name="Song I."/>
            <person name="Kim S."/>
            <person name="Choi T."/>
            <person name="Kim D."/>
            <person name="Ryu S."/>
            <person name="Kim W."/>
        </authorList>
    </citation>
    <scope>NUCLEOTIDE SEQUENCE [LARGE SCALE GENOMIC DNA]</scope>
    <source>
        <tissue evidence="3">Muscle</tissue>
    </source>
</reference>
<comment type="caution">
    <text evidence="3">The sequence shown here is derived from an EMBL/GenBank/DDBJ whole genome shotgun (WGS) entry which is preliminary data.</text>
</comment>
<dbReference type="OrthoDB" id="10254988at2759"/>
<keyword evidence="4" id="KW-1185">Reference proteome</keyword>
<feature type="coiled-coil region" evidence="1">
    <location>
        <begin position="251"/>
        <end position="288"/>
    </location>
</feature>
<evidence type="ECO:0000256" key="2">
    <source>
        <dbReference type="SAM" id="MobiDB-lite"/>
    </source>
</evidence>
<evidence type="ECO:0000313" key="4">
    <source>
        <dbReference type="Proteomes" id="UP000324222"/>
    </source>
</evidence>
<feature type="compositionally biased region" description="Basic and acidic residues" evidence="2">
    <location>
        <begin position="377"/>
        <end position="394"/>
    </location>
</feature>
<feature type="coiled-coil region" evidence="1">
    <location>
        <begin position="124"/>
        <end position="190"/>
    </location>
</feature>
<gene>
    <name evidence="3" type="ORF">E2C01_000936</name>
</gene>
<sequence>MEALKDAQQGYLRLSEKHSDVLREHLQVLGDLQLLRQESALLHENQVTLLAEHEDLHQEHVALLQVHETLQRQHETLQTDHAGLAKEQHNSLGQDHLRLQDIKESLHDDLDEMTSINHQMAKGIKNLKEEWQRTEEEKKHVQSLLLRAAHEKKWALIEAQEKYDMLVKEKNAVEDELAFRKKEYERAQEEKKRLMKGMAQMAVTEQQIANAPKIKADKWYATKETMMQHVESLHVKVDREKKVTSEALLRYKEIEEERNVMKDELSLLKKAYQEAQEEKVEIRQYHERVVHVAVLTINRLQKRCATISEEHGQRKRTDDEGTKEEWQVAQLMQEAEHKERLSVNDVETEHETQETSENRSQGHEGGFHQPEHLVPGEQEKESRESSEQASEHAQRLANAVNEQI</sequence>
<organism evidence="3 4">
    <name type="scientific">Portunus trituberculatus</name>
    <name type="common">Swimming crab</name>
    <name type="synonym">Neptunus trituberculatus</name>
    <dbReference type="NCBI Taxonomy" id="210409"/>
    <lineage>
        <taxon>Eukaryota</taxon>
        <taxon>Metazoa</taxon>
        <taxon>Ecdysozoa</taxon>
        <taxon>Arthropoda</taxon>
        <taxon>Crustacea</taxon>
        <taxon>Multicrustacea</taxon>
        <taxon>Malacostraca</taxon>
        <taxon>Eumalacostraca</taxon>
        <taxon>Eucarida</taxon>
        <taxon>Decapoda</taxon>
        <taxon>Pleocyemata</taxon>
        <taxon>Brachyura</taxon>
        <taxon>Eubrachyura</taxon>
        <taxon>Portunoidea</taxon>
        <taxon>Portunidae</taxon>
        <taxon>Portuninae</taxon>
        <taxon>Portunus</taxon>
    </lineage>
</organism>
<name>A0A5B7CGC6_PORTR</name>
<keyword evidence="1" id="KW-0175">Coiled coil</keyword>
<dbReference type="Proteomes" id="UP000324222">
    <property type="component" value="Unassembled WGS sequence"/>
</dbReference>
<feature type="compositionally biased region" description="Basic and acidic residues" evidence="2">
    <location>
        <begin position="336"/>
        <end position="371"/>
    </location>
</feature>
<evidence type="ECO:0000313" key="3">
    <source>
        <dbReference type="EMBL" id="MPC08350.1"/>
    </source>
</evidence>
<protein>
    <submittedName>
        <fullName evidence="3">Uncharacterized protein</fullName>
    </submittedName>
</protein>
<feature type="region of interest" description="Disordered" evidence="2">
    <location>
        <begin position="336"/>
        <end position="404"/>
    </location>
</feature>
<dbReference type="AlphaFoldDB" id="A0A5B7CGC6"/>
<accession>A0A5B7CGC6</accession>
<proteinExistence type="predicted"/>
<dbReference type="EMBL" id="VSRR010000026">
    <property type="protein sequence ID" value="MPC08350.1"/>
    <property type="molecule type" value="Genomic_DNA"/>
</dbReference>
<evidence type="ECO:0000256" key="1">
    <source>
        <dbReference type="SAM" id="Coils"/>
    </source>
</evidence>